<dbReference type="RefSeq" id="WP_349053141.1">
    <property type="nucleotide sequence ID" value="NZ_JBBNPS010000001.1"/>
</dbReference>
<dbReference type="InterPro" id="IPR003439">
    <property type="entry name" value="ABC_transporter-like_ATP-bd"/>
</dbReference>
<dbReference type="PROSITE" id="PS50893">
    <property type="entry name" value="ABC_TRANSPORTER_2"/>
    <property type="match status" value="1"/>
</dbReference>
<evidence type="ECO:0000256" key="2">
    <source>
        <dbReference type="ARBA" id="ARBA00022741"/>
    </source>
</evidence>
<keyword evidence="3 6" id="KW-0067">ATP-binding</keyword>
<feature type="compositionally biased region" description="Basic and acidic residues" evidence="4">
    <location>
        <begin position="352"/>
        <end position="382"/>
    </location>
</feature>
<reference evidence="6 7" key="1">
    <citation type="submission" date="2024-04" db="EMBL/GenBank/DDBJ databases">
        <title>Human intestinal bacterial collection.</title>
        <authorList>
            <person name="Pauvert C."/>
            <person name="Hitch T.C.A."/>
            <person name="Clavel T."/>
        </authorList>
    </citation>
    <scope>NUCLEOTIDE SEQUENCE [LARGE SCALE GENOMIC DNA]</scope>
    <source>
        <strain evidence="6 7">CLA-SR-H026</strain>
    </source>
</reference>
<keyword evidence="2" id="KW-0547">Nucleotide-binding</keyword>
<evidence type="ECO:0000256" key="3">
    <source>
        <dbReference type="ARBA" id="ARBA00022840"/>
    </source>
</evidence>
<dbReference type="Gene3D" id="3.40.50.300">
    <property type="entry name" value="P-loop containing nucleotide triphosphate hydrolases"/>
    <property type="match status" value="1"/>
</dbReference>
<dbReference type="SUPFAM" id="SSF52540">
    <property type="entry name" value="P-loop containing nucleoside triphosphate hydrolases"/>
    <property type="match status" value="1"/>
</dbReference>
<proteinExistence type="predicted"/>
<dbReference type="EMBL" id="JBBNPS010000001">
    <property type="protein sequence ID" value="MEQ3352722.1"/>
    <property type="molecule type" value="Genomic_DNA"/>
</dbReference>
<dbReference type="PANTHER" id="PTHR42939:SF1">
    <property type="entry name" value="ABC TRANSPORTER ATP-BINDING PROTEIN ALBC-RELATED"/>
    <property type="match status" value="1"/>
</dbReference>
<gene>
    <name evidence="6" type="ORF">AAA081_00185</name>
</gene>
<keyword evidence="7" id="KW-1185">Reference proteome</keyword>
<dbReference type="InterPro" id="IPR027417">
    <property type="entry name" value="P-loop_NTPase"/>
</dbReference>
<evidence type="ECO:0000313" key="7">
    <source>
        <dbReference type="Proteomes" id="UP001481872"/>
    </source>
</evidence>
<feature type="domain" description="ABC transporter" evidence="5">
    <location>
        <begin position="4"/>
        <end position="230"/>
    </location>
</feature>
<evidence type="ECO:0000256" key="4">
    <source>
        <dbReference type="SAM" id="MobiDB-lite"/>
    </source>
</evidence>
<dbReference type="PANTHER" id="PTHR42939">
    <property type="entry name" value="ABC TRANSPORTER ATP-BINDING PROTEIN ALBC-RELATED"/>
    <property type="match status" value="1"/>
</dbReference>
<organism evidence="6 7">
    <name type="scientific">Aedoeadaptatus acetigenes</name>
    <dbReference type="NCBI Taxonomy" id="2981723"/>
    <lineage>
        <taxon>Bacteria</taxon>
        <taxon>Bacillati</taxon>
        <taxon>Bacillota</taxon>
        <taxon>Tissierellia</taxon>
        <taxon>Tissierellales</taxon>
        <taxon>Peptoniphilaceae</taxon>
        <taxon>Aedoeadaptatus</taxon>
    </lineage>
</organism>
<keyword evidence="1" id="KW-0813">Transport</keyword>
<comment type="caution">
    <text evidence="6">The sequence shown here is derived from an EMBL/GenBank/DDBJ whole genome shotgun (WGS) entry which is preliminary data.</text>
</comment>
<protein>
    <submittedName>
        <fullName evidence="6">ABC transporter ATP-binding protein</fullName>
    </submittedName>
</protein>
<dbReference type="GO" id="GO:0005524">
    <property type="term" value="F:ATP binding"/>
    <property type="evidence" value="ECO:0007669"/>
    <property type="project" value="UniProtKB-KW"/>
</dbReference>
<evidence type="ECO:0000256" key="1">
    <source>
        <dbReference type="ARBA" id="ARBA00022448"/>
    </source>
</evidence>
<feature type="compositionally biased region" description="Basic and acidic residues" evidence="4">
    <location>
        <begin position="409"/>
        <end position="421"/>
    </location>
</feature>
<dbReference type="SMART" id="SM00382">
    <property type="entry name" value="AAA"/>
    <property type="match status" value="1"/>
</dbReference>
<dbReference type="InterPro" id="IPR051782">
    <property type="entry name" value="ABC_Transporter_VariousFunc"/>
</dbReference>
<evidence type="ECO:0000259" key="5">
    <source>
        <dbReference type="PROSITE" id="PS50893"/>
    </source>
</evidence>
<feature type="region of interest" description="Disordered" evidence="4">
    <location>
        <begin position="352"/>
        <end position="421"/>
    </location>
</feature>
<dbReference type="InterPro" id="IPR003593">
    <property type="entry name" value="AAA+_ATPase"/>
</dbReference>
<dbReference type="Pfam" id="PF00005">
    <property type="entry name" value="ABC_tran"/>
    <property type="match status" value="1"/>
</dbReference>
<name>A0ABV1J3G0_9FIRM</name>
<evidence type="ECO:0000313" key="6">
    <source>
        <dbReference type="EMBL" id="MEQ3352722.1"/>
    </source>
</evidence>
<dbReference type="Proteomes" id="UP001481872">
    <property type="component" value="Unassembled WGS sequence"/>
</dbReference>
<accession>A0ABV1J3G0</accession>
<sequence>MSAIVVNELTKKFRRNLVFNDFNLEVFDGEIFSIMGMEGAGKTTLARILFHFLKPNKGTIRIFDMDGQKESKSVKEFTGYVPEEVWMYDNLKPMAIFNHTLAFHGLKNTDDIQSLMEYFELDNRHKFADLTDSERKRVAIINALIAKPKLLVLDNPSKDLSRAMLDKLFTHIKRLQSSEGLSVLLLTDDLAIGQRYSDRGAYLSGGRLTGIEYLKDKKNNDKVLRIFDELIDVGAFEEIGATLLKDESGDVEFFYDGYLPTLTTVLHQQKVKNYVLEDAVLENKVEIFKSGRIISERPVPPAQEAKTSLDETSEKDTIIAYDDKAFEAEASETSAPMEDDTVILSEAPLKDEAQTTDAAKENAAEEIAAPKEEQAPVEEKTAAYDSDSMILDSRKTQPIEPVDSDDVLEEKYSFKPKKGDE</sequence>